<dbReference type="SMART" id="SM00052">
    <property type="entry name" value="EAL"/>
    <property type="match status" value="1"/>
</dbReference>
<dbReference type="RefSeq" id="WP_045843385.1">
    <property type="nucleotide sequence ID" value="NZ_CP083405.1"/>
</dbReference>
<dbReference type="OrthoDB" id="23692at2"/>
<dbReference type="PROSITE" id="PS50883">
    <property type="entry name" value="EAL"/>
    <property type="match status" value="1"/>
</dbReference>
<evidence type="ECO:0000313" key="3">
    <source>
        <dbReference type="EMBL" id="KJX74944.1"/>
    </source>
</evidence>
<gene>
    <name evidence="3" type="ORF">MLPM_1752</name>
</gene>
<comment type="caution">
    <text evidence="3">The sequence shown here is derived from an EMBL/GenBank/DDBJ whole genome shotgun (WGS) entry which is preliminary data.</text>
</comment>
<evidence type="ECO:0000259" key="2">
    <source>
        <dbReference type="PROSITE" id="PS50883"/>
    </source>
</evidence>
<dbReference type="PATRIC" id="fig|480418.6.peg.3632"/>
<dbReference type="InterPro" id="IPR050706">
    <property type="entry name" value="Cyclic-di-GMP_PDE-like"/>
</dbReference>
<dbReference type="CDD" id="cd01948">
    <property type="entry name" value="EAL"/>
    <property type="match status" value="1"/>
</dbReference>
<dbReference type="EMBL" id="JRPY01000076">
    <property type="protein sequence ID" value="KJX74944.1"/>
    <property type="molecule type" value="Genomic_DNA"/>
</dbReference>
<dbReference type="InterPro" id="IPR035919">
    <property type="entry name" value="EAL_sf"/>
</dbReference>
<accession>A0A0F4EQA1</accession>
<dbReference type="InterPro" id="IPR001633">
    <property type="entry name" value="EAL_dom"/>
</dbReference>
<evidence type="ECO:0000256" key="1">
    <source>
        <dbReference type="SAM" id="MobiDB-lite"/>
    </source>
</evidence>
<dbReference type="Gene3D" id="3.20.20.450">
    <property type="entry name" value="EAL domain"/>
    <property type="match status" value="1"/>
</dbReference>
<feature type="region of interest" description="Disordered" evidence="1">
    <location>
        <begin position="1"/>
        <end position="36"/>
    </location>
</feature>
<reference evidence="3 4" key="1">
    <citation type="journal article" date="2015" name="Proc. Natl. Acad. Sci. U.S.A.">
        <title>Insight into the evolution and origin of leprosy bacilli from the genome sequence of Mycobacterium lepromatosis.</title>
        <authorList>
            <person name="Singh P."/>
            <person name="Benjak A."/>
            <person name="Schuenemann V.J."/>
            <person name="Herbig A."/>
            <person name="Avanzi C."/>
            <person name="Busso P."/>
            <person name="Nieselt K."/>
            <person name="Krause J."/>
            <person name="Vera-Cabrera L."/>
            <person name="Cole S.T."/>
        </authorList>
    </citation>
    <scope>NUCLEOTIDE SEQUENCE [LARGE SCALE GENOMIC DNA]</scope>
    <source>
        <strain evidence="3 4">Mx1-22A</strain>
    </source>
</reference>
<feature type="compositionally biased region" description="Basic and acidic residues" evidence="1">
    <location>
        <begin position="16"/>
        <end position="27"/>
    </location>
</feature>
<dbReference type="GO" id="GO:0071111">
    <property type="term" value="F:cyclic-guanylate-specific phosphodiesterase activity"/>
    <property type="evidence" value="ECO:0007669"/>
    <property type="project" value="InterPro"/>
</dbReference>
<protein>
    <recommendedName>
        <fullName evidence="2">EAL domain-containing protein</fullName>
    </recommendedName>
</protein>
<dbReference type="SUPFAM" id="SSF141868">
    <property type="entry name" value="EAL domain-like"/>
    <property type="match status" value="1"/>
</dbReference>
<name>A0A0F4EQA1_9MYCO</name>
<evidence type="ECO:0000313" key="4">
    <source>
        <dbReference type="Proteomes" id="UP000053699"/>
    </source>
</evidence>
<dbReference type="PANTHER" id="PTHR33121:SF70">
    <property type="entry name" value="SIGNALING PROTEIN YKOW"/>
    <property type="match status" value="1"/>
</dbReference>
<dbReference type="PANTHER" id="PTHR33121">
    <property type="entry name" value="CYCLIC DI-GMP PHOSPHODIESTERASE PDEF"/>
    <property type="match status" value="1"/>
</dbReference>
<dbReference type="Pfam" id="PF00563">
    <property type="entry name" value="EAL"/>
    <property type="match status" value="1"/>
</dbReference>
<keyword evidence="4" id="KW-1185">Reference proteome</keyword>
<proteinExistence type="predicted"/>
<feature type="domain" description="EAL" evidence="2">
    <location>
        <begin position="49"/>
        <end position="302"/>
    </location>
</feature>
<organism evidence="3 4">
    <name type="scientific">Mycobacterium lepromatosis</name>
    <dbReference type="NCBI Taxonomy" id="480418"/>
    <lineage>
        <taxon>Bacteria</taxon>
        <taxon>Bacillati</taxon>
        <taxon>Actinomycetota</taxon>
        <taxon>Actinomycetes</taxon>
        <taxon>Mycobacteriales</taxon>
        <taxon>Mycobacteriaceae</taxon>
        <taxon>Mycobacterium</taxon>
    </lineage>
</organism>
<dbReference type="STRING" id="480418.GCA_000975265_02401"/>
<sequence length="302" mass="33584">MPTEGAMLSSSLPDWFSDRPADSRGSGEVEDQSSGCFYGHHDRKQRNVHEGLLQVIPAALDRGEFFLVYQPIVRLNDKRFIGVEALLRWAHPTLGTLLPARFISLAEQNGMIVPLTTFVIEQACRHIRNWRDDSTKPRPFVSVNVSARNIRDPDFLPMVKRVLRDTGLPAHALRLELTENASLSIDEASIIRLRDLSALGVGIAIDDFGTGFSSLAYLRNLPVDMVKLAGEFIENLGGDIRGRLADEQITRAMIDLAFKLGITVCAKRVEKPSQAARLRDFGCDAAQGWHFAKALPADFFTE</sequence>
<dbReference type="Proteomes" id="UP000053699">
    <property type="component" value="Unassembled WGS sequence"/>
</dbReference>
<dbReference type="AlphaFoldDB" id="A0A0F4EQA1"/>